<dbReference type="InterPro" id="IPR016131">
    <property type="entry name" value="Haemerythrin_Fe_BS"/>
</dbReference>
<organism evidence="5">
    <name type="scientific">Anopheles coluzzii</name>
    <name type="common">African malaria mosquito</name>
    <dbReference type="NCBI Taxonomy" id="1518534"/>
    <lineage>
        <taxon>Eukaryota</taxon>
        <taxon>Metazoa</taxon>
        <taxon>Ecdysozoa</taxon>
        <taxon>Arthropoda</taxon>
        <taxon>Hexapoda</taxon>
        <taxon>Insecta</taxon>
        <taxon>Pterygota</taxon>
        <taxon>Neoptera</taxon>
        <taxon>Endopterygota</taxon>
        <taxon>Diptera</taxon>
        <taxon>Nematocera</taxon>
        <taxon>Culicoidea</taxon>
        <taxon>Culicidae</taxon>
        <taxon>Anophelinae</taxon>
        <taxon>Anopheles</taxon>
    </lineage>
</organism>
<evidence type="ECO:0000313" key="5">
    <source>
        <dbReference type="EnsemblMetazoa" id="ACOM027016-PA.1"/>
    </source>
</evidence>
<protein>
    <recommendedName>
        <fullName evidence="4">Hemerythrin-like domain-containing protein</fullName>
    </recommendedName>
</protein>
<dbReference type="SUPFAM" id="SSF47188">
    <property type="entry name" value="Hemerythrin-like"/>
    <property type="match status" value="1"/>
</dbReference>
<evidence type="ECO:0000256" key="1">
    <source>
        <dbReference type="ARBA" id="ARBA00010587"/>
    </source>
</evidence>
<dbReference type="InterPro" id="IPR012312">
    <property type="entry name" value="Hemerythrin-like"/>
</dbReference>
<dbReference type="PANTHER" id="PTHR37164:SF1">
    <property type="entry name" value="BACTERIOHEMERYTHRIN"/>
    <property type="match status" value="1"/>
</dbReference>
<reference evidence="5" key="1">
    <citation type="submission" date="2022-08" db="UniProtKB">
        <authorList>
            <consortium name="EnsemblMetazoa"/>
        </authorList>
    </citation>
    <scope>IDENTIFICATION</scope>
</reference>
<accession>A0A8W7P7Q6</accession>
<keyword evidence="3" id="KW-0408">Iron</keyword>
<evidence type="ECO:0000259" key="4">
    <source>
        <dbReference type="Pfam" id="PF01814"/>
    </source>
</evidence>
<dbReference type="AlphaFoldDB" id="A0A8W7P7Q6"/>
<dbReference type="NCBIfam" id="NF033749">
    <property type="entry name" value="bact_hemeryth"/>
    <property type="match status" value="1"/>
</dbReference>
<dbReference type="InterPro" id="IPR035938">
    <property type="entry name" value="Hemerythrin-like_sf"/>
</dbReference>
<evidence type="ECO:0000256" key="2">
    <source>
        <dbReference type="ARBA" id="ARBA00022723"/>
    </source>
</evidence>
<dbReference type="PANTHER" id="PTHR37164">
    <property type="entry name" value="BACTERIOHEMERYTHRIN"/>
    <property type="match status" value="1"/>
</dbReference>
<comment type="similarity">
    <text evidence="1">Belongs to the hemerythrin family.</text>
</comment>
<name>A0A8W7P7Q6_ANOCL</name>
<dbReference type="InterPro" id="IPR050669">
    <property type="entry name" value="Hemerythrin"/>
</dbReference>
<dbReference type="Proteomes" id="UP000075882">
    <property type="component" value="Unassembled WGS sequence"/>
</dbReference>
<dbReference type="Gene3D" id="1.20.120.50">
    <property type="entry name" value="Hemerythrin-like"/>
    <property type="match status" value="1"/>
</dbReference>
<evidence type="ECO:0000256" key="3">
    <source>
        <dbReference type="ARBA" id="ARBA00023004"/>
    </source>
</evidence>
<dbReference type="CDD" id="cd12107">
    <property type="entry name" value="Hemerythrin"/>
    <property type="match status" value="1"/>
</dbReference>
<dbReference type="PROSITE" id="PS00550">
    <property type="entry name" value="HEMERYTHRINS"/>
    <property type="match status" value="1"/>
</dbReference>
<sequence length="289" mass="32797">MEVASIARECLELARQSRSHTRDMNQANEEIGLISDQFDVSKAGSASQDQELLHWNEAFMVQVPSMDSQHLGLFEAMNRLYQAVLDKSPAQLRKQRLDELLKLATQHFADEERVMEQAGYPELRRHKQEHARLLAELDTLMQRNGTDDEEFNMELLVFLKNWLLNHISKVDKQYSGTLRRRNVAVALTLVDDGGAAHEAPQIIDKVDAFSLQRQIGAGVFDDRLHLESVADDAGVLHQPLHILLVELRDAHRIKIRIGAMVTLGAFQYGDPRQPRLLAVEAELGKQLAR</sequence>
<dbReference type="EnsemblMetazoa" id="ACOM027016-RA">
    <property type="protein sequence ID" value="ACOM027016-PA.1"/>
    <property type="gene ID" value="ACOM027016"/>
</dbReference>
<dbReference type="Pfam" id="PF01814">
    <property type="entry name" value="Hemerythrin"/>
    <property type="match status" value="1"/>
</dbReference>
<proteinExistence type="inferred from homology"/>
<feature type="domain" description="Hemerythrin-like" evidence="4">
    <location>
        <begin position="65"/>
        <end position="174"/>
    </location>
</feature>
<dbReference type="NCBIfam" id="TIGR02481">
    <property type="entry name" value="hemeryth_dom"/>
    <property type="match status" value="1"/>
</dbReference>
<dbReference type="InterPro" id="IPR012827">
    <property type="entry name" value="Hemerythrin_metal-bd"/>
</dbReference>
<dbReference type="GO" id="GO:0046872">
    <property type="term" value="F:metal ion binding"/>
    <property type="evidence" value="ECO:0007669"/>
    <property type="project" value="UniProtKB-KW"/>
</dbReference>
<keyword evidence="2" id="KW-0479">Metal-binding</keyword>